<feature type="transmembrane region" description="Helical" evidence="2">
    <location>
        <begin position="235"/>
        <end position="258"/>
    </location>
</feature>
<dbReference type="GeneID" id="25324742"/>
<feature type="transmembrane region" description="Helical" evidence="2">
    <location>
        <begin position="560"/>
        <end position="581"/>
    </location>
</feature>
<dbReference type="AlphaFoldDB" id="A0A0D2FE14"/>
<evidence type="ECO:0000313" key="3">
    <source>
        <dbReference type="EMBL" id="KIW58304.1"/>
    </source>
</evidence>
<feature type="region of interest" description="Disordered" evidence="1">
    <location>
        <begin position="34"/>
        <end position="59"/>
    </location>
</feature>
<feature type="transmembrane region" description="Helical" evidence="2">
    <location>
        <begin position="200"/>
        <end position="223"/>
    </location>
</feature>
<evidence type="ECO:0000256" key="2">
    <source>
        <dbReference type="SAM" id="Phobius"/>
    </source>
</evidence>
<organism evidence="3 4">
    <name type="scientific">Exophiala xenobiotica</name>
    <dbReference type="NCBI Taxonomy" id="348802"/>
    <lineage>
        <taxon>Eukaryota</taxon>
        <taxon>Fungi</taxon>
        <taxon>Dikarya</taxon>
        <taxon>Ascomycota</taxon>
        <taxon>Pezizomycotina</taxon>
        <taxon>Eurotiomycetes</taxon>
        <taxon>Chaetothyriomycetidae</taxon>
        <taxon>Chaetothyriales</taxon>
        <taxon>Herpotrichiellaceae</taxon>
        <taxon>Exophiala</taxon>
    </lineage>
</organism>
<name>A0A0D2FE14_9EURO</name>
<dbReference type="RefSeq" id="XP_013318888.1">
    <property type="nucleotide sequence ID" value="XM_013463434.1"/>
</dbReference>
<evidence type="ECO:0000256" key="1">
    <source>
        <dbReference type="SAM" id="MobiDB-lite"/>
    </source>
</evidence>
<evidence type="ECO:0008006" key="5">
    <source>
        <dbReference type="Google" id="ProtNLM"/>
    </source>
</evidence>
<keyword evidence="2" id="KW-1133">Transmembrane helix</keyword>
<feature type="transmembrane region" description="Helical" evidence="2">
    <location>
        <begin position="499"/>
        <end position="518"/>
    </location>
</feature>
<dbReference type="PANTHER" id="PTHR42101:SF1">
    <property type="entry name" value="LOW TEMPERATURE REQUIREMENT A"/>
    <property type="match status" value="1"/>
</dbReference>
<dbReference type="EMBL" id="KN847318">
    <property type="protein sequence ID" value="KIW58304.1"/>
    <property type="molecule type" value="Genomic_DNA"/>
</dbReference>
<dbReference type="HOGENOM" id="CLU_016136_2_0_1"/>
<dbReference type="Pfam" id="PF06772">
    <property type="entry name" value="LtrA"/>
    <property type="match status" value="1"/>
</dbReference>
<feature type="transmembrane region" description="Helical" evidence="2">
    <location>
        <begin position="342"/>
        <end position="365"/>
    </location>
</feature>
<keyword evidence="4" id="KW-1185">Reference proteome</keyword>
<dbReference type="Proteomes" id="UP000054342">
    <property type="component" value="Unassembled WGS sequence"/>
</dbReference>
<evidence type="ECO:0000313" key="4">
    <source>
        <dbReference type="Proteomes" id="UP000054342"/>
    </source>
</evidence>
<dbReference type="STRING" id="348802.A0A0D2FE14"/>
<keyword evidence="2" id="KW-0472">Membrane</keyword>
<gene>
    <name evidence="3" type="ORF">PV05_02834</name>
</gene>
<protein>
    <recommendedName>
        <fullName evidence="5">Low temperature requirement A</fullName>
    </recommendedName>
</protein>
<keyword evidence="2" id="KW-0812">Transmembrane</keyword>
<accession>A0A0D2FE14</accession>
<feature type="transmembrane region" description="Helical" evidence="2">
    <location>
        <begin position="530"/>
        <end position="548"/>
    </location>
</feature>
<feature type="transmembrane region" description="Helical" evidence="2">
    <location>
        <begin position="144"/>
        <end position="161"/>
    </location>
</feature>
<dbReference type="InterPro" id="IPR010640">
    <property type="entry name" value="Low_temperature_requirement_A"/>
</dbReference>
<reference evidence="3 4" key="1">
    <citation type="submission" date="2015-01" db="EMBL/GenBank/DDBJ databases">
        <title>The Genome Sequence of Exophiala xenobiotica CBS118157.</title>
        <authorList>
            <consortium name="The Broad Institute Genomics Platform"/>
            <person name="Cuomo C."/>
            <person name="de Hoog S."/>
            <person name="Gorbushina A."/>
            <person name="Stielow B."/>
            <person name="Teixiera M."/>
            <person name="Abouelleil A."/>
            <person name="Chapman S.B."/>
            <person name="Priest M."/>
            <person name="Young S.K."/>
            <person name="Wortman J."/>
            <person name="Nusbaum C."/>
            <person name="Birren B."/>
        </authorList>
    </citation>
    <scope>NUCLEOTIDE SEQUENCE [LARGE SCALE GENOMIC DNA]</scope>
    <source>
        <strain evidence="3 4">CBS 118157</strain>
    </source>
</reference>
<proteinExistence type="predicted"/>
<feature type="transmembrane region" description="Helical" evidence="2">
    <location>
        <begin position="167"/>
        <end position="193"/>
    </location>
</feature>
<feature type="transmembrane region" description="Helical" evidence="2">
    <location>
        <begin position="304"/>
        <end position="321"/>
    </location>
</feature>
<feature type="transmembrane region" description="Helical" evidence="2">
    <location>
        <begin position="265"/>
        <end position="284"/>
    </location>
</feature>
<dbReference type="PANTHER" id="PTHR42101">
    <property type="entry name" value="CHROMOSOME 16, WHOLE GENOME SHOTGUN SEQUENCE"/>
    <property type="match status" value="1"/>
</dbReference>
<sequence length="624" mass="70969">MRLSHILSRDQWPSQLSYRQQLPWIVSPLDLDTAPTSSEHDPAGPGTKHASATTAVRPEQLQPHIDPDLPRFKHHHESSTVELFYDLFFVANLATFTANHEIVNTDSLKNYVGFFTILWFTWLETSLFDVRFATNSVFTRLCKAISFGVMTGFAVCGASYGRHDINVLRLLSILLMISRLTLATQYGVVLLYARKYPRTLLPLLLTIVILSVSAVAFLGTFWVHDPEGVKTKAYIIHYVVSCVEATAIITVSCTWRFVSFRHTHLVERIGLLSLIIMGEGILGITKSLSKIFQNVNSVASDDVGVLVSSVLLIYFIWILYFDQIDHDRFGTIRQQIWALIHFPLHVALVLTATGIATMIPINIIIGLSNEWYHLWYDLYSSEDDNGQLIIKPTVNASSPQEFIDLITPNITEFERHFKKATFKEDAFDYREHILNIKSEFGSQSWSDEASSILYYFWIDVGSLIFKKCGIELPDEESSKKDIFKENDALFNVFDIAITYFYIAAGALLVILAIMYWFGKTKKSRDEWASIALRLLAGMALCMVPIGFWKPKTISSFFISTWLIPVVMLSYLVVIVLDNLLIWHENRRLTKQGSNNLDKSSTVYGGEQHDMEQHPLVERATSGHQ</sequence>
<dbReference type="OrthoDB" id="3177213at2759"/>